<dbReference type="KEGG" id="malb:109955918"/>
<dbReference type="PANTHER" id="PTHR15249">
    <property type="entry name" value="TRAF FAMILY MEMBER-ASSOCIATED NF-KAPPA-B ACTIVATOR"/>
    <property type="match status" value="1"/>
</dbReference>
<organism evidence="2 3">
    <name type="scientific">Monopterus albus</name>
    <name type="common">Swamp eel</name>
    <dbReference type="NCBI Taxonomy" id="43700"/>
    <lineage>
        <taxon>Eukaryota</taxon>
        <taxon>Metazoa</taxon>
        <taxon>Chordata</taxon>
        <taxon>Craniata</taxon>
        <taxon>Vertebrata</taxon>
        <taxon>Euteleostomi</taxon>
        <taxon>Actinopterygii</taxon>
        <taxon>Neopterygii</taxon>
        <taxon>Teleostei</taxon>
        <taxon>Neoteleostei</taxon>
        <taxon>Acanthomorphata</taxon>
        <taxon>Anabantaria</taxon>
        <taxon>Synbranchiformes</taxon>
        <taxon>Synbranchidae</taxon>
        <taxon>Monopterus</taxon>
    </lineage>
</organism>
<feature type="compositionally biased region" description="Polar residues" evidence="1">
    <location>
        <begin position="134"/>
        <end position="148"/>
    </location>
</feature>
<dbReference type="GeneID" id="109955918"/>
<reference evidence="2" key="1">
    <citation type="submission" date="2025-08" db="UniProtKB">
        <authorList>
            <consortium name="Ensembl"/>
        </authorList>
    </citation>
    <scope>IDENTIFICATION</scope>
</reference>
<dbReference type="Ensembl" id="ENSMALT00000027265.1">
    <property type="protein sequence ID" value="ENSMALP00000026772.1"/>
    <property type="gene ID" value="ENSMALG00000018581.1"/>
</dbReference>
<dbReference type="AlphaFoldDB" id="A0A3Q3R511"/>
<dbReference type="RefSeq" id="XP_020448191.1">
    <property type="nucleotide sequence ID" value="XM_020592535.1"/>
</dbReference>
<evidence type="ECO:0000313" key="2">
    <source>
        <dbReference type="Ensembl" id="ENSMALP00000026772.1"/>
    </source>
</evidence>
<proteinExistence type="predicted"/>
<accession>A0A3Q3R511</accession>
<dbReference type="GO" id="GO:0043124">
    <property type="term" value="P:negative regulation of canonical NF-kappaB signal transduction"/>
    <property type="evidence" value="ECO:0007669"/>
    <property type="project" value="InterPro"/>
</dbReference>
<protein>
    <submittedName>
        <fullName evidence="2">Uncharacterized protein</fullName>
    </submittedName>
</protein>
<evidence type="ECO:0000313" key="3">
    <source>
        <dbReference type="Proteomes" id="UP000261600"/>
    </source>
</evidence>
<name>A0A3Q3R511_MONAL</name>
<keyword evidence="3" id="KW-1185">Reference proteome</keyword>
<dbReference type="PANTHER" id="PTHR15249:SF0">
    <property type="entry name" value="TRAF FAMILY MEMBER-ASSOCIATED NF-KAPPA-B ACTIVATOR"/>
    <property type="match status" value="1"/>
</dbReference>
<dbReference type="STRING" id="43700.ENSMALP00000026772"/>
<feature type="region of interest" description="Disordered" evidence="1">
    <location>
        <begin position="134"/>
        <end position="155"/>
    </location>
</feature>
<evidence type="ECO:0000256" key="1">
    <source>
        <dbReference type="SAM" id="MobiDB-lite"/>
    </source>
</evidence>
<reference evidence="2" key="2">
    <citation type="submission" date="2025-09" db="UniProtKB">
        <authorList>
            <consortium name="Ensembl"/>
        </authorList>
    </citation>
    <scope>IDENTIFICATION</scope>
</reference>
<dbReference type="Proteomes" id="UP000261600">
    <property type="component" value="Unplaced"/>
</dbReference>
<dbReference type="RefSeq" id="XP_020448190.1">
    <property type="nucleotide sequence ID" value="XM_020592534.1"/>
</dbReference>
<sequence>MEEAYIELYQQFLRLRSLCLRQAALLHQLASTQKNQQGVPILNEELSDMVSIPVQCTQEIPVIFQEKPQPRTARADNSAAECGITHLSRNAGAHFDLLTDDMAKLSVDIPCQRKEDGMLEQMVSPLLTLDSSRLQGASSCESRPQGQTDHPGRDRTWHMMRIPATDSPSLSQSGGLLMSDVALQSDVCEFCQAIFPGDTTTRGEFLRHLYTHIT</sequence>
<dbReference type="OrthoDB" id="8769224at2759"/>
<dbReference type="InterPro" id="IPR039669">
    <property type="entry name" value="TANK"/>
</dbReference>